<dbReference type="GO" id="GO:0016301">
    <property type="term" value="F:kinase activity"/>
    <property type="evidence" value="ECO:0007669"/>
    <property type="project" value="UniProtKB-KW"/>
</dbReference>
<evidence type="ECO:0000256" key="13">
    <source>
        <dbReference type="SAM" id="Phobius"/>
    </source>
</evidence>
<dbReference type="GO" id="GO:0005886">
    <property type="term" value="C:plasma membrane"/>
    <property type="evidence" value="ECO:0007669"/>
    <property type="project" value="UniProtKB-SubCell"/>
</dbReference>
<keyword evidence="12 13" id="KW-0472">Membrane</keyword>
<dbReference type="Gene3D" id="3.30.450.20">
    <property type="entry name" value="PAS domain"/>
    <property type="match status" value="2"/>
</dbReference>
<accession>A0A366GWA8</accession>
<dbReference type="InterPro" id="IPR029787">
    <property type="entry name" value="Nucleotide_cyclase"/>
</dbReference>
<dbReference type="GO" id="GO:0005524">
    <property type="term" value="F:ATP binding"/>
    <property type="evidence" value="ECO:0007669"/>
    <property type="project" value="UniProtKB-KW"/>
</dbReference>
<dbReference type="Pfam" id="PF02743">
    <property type="entry name" value="dCache_1"/>
    <property type="match status" value="1"/>
</dbReference>
<dbReference type="InterPro" id="IPR043128">
    <property type="entry name" value="Rev_trsase/Diguanyl_cyclase"/>
</dbReference>
<evidence type="ECO:0000256" key="4">
    <source>
        <dbReference type="ARBA" id="ARBA00022553"/>
    </source>
</evidence>
<dbReference type="CDD" id="cd01949">
    <property type="entry name" value="GGDEF"/>
    <property type="match status" value="1"/>
</dbReference>
<dbReference type="FunFam" id="3.30.70.270:FF:000001">
    <property type="entry name" value="Diguanylate cyclase domain protein"/>
    <property type="match status" value="1"/>
</dbReference>
<evidence type="ECO:0000256" key="3">
    <source>
        <dbReference type="ARBA" id="ARBA00022475"/>
    </source>
</evidence>
<keyword evidence="11" id="KW-0902">Two-component regulatory system</keyword>
<evidence type="ECO:0000256" key="12">
    <source>
        <dbReference type="ARBA" id="ARBA00023136"/>
    </source>
</evidence>
<dbReference type="SMART" id="SM00304">
    <property type="entry name" value="HAMP"/>
    <property type="match status" value="1"/>
</dbReference>
<keyword evidence="8" id="KW-0418">Kinase</keyword>
<dbReference type="CDD" id="cd18774">
    <property type="entry name" value="PDC2_HK_sensor"/>
    <property type="match status" value="1"/>
</dbReference>
<evidence type="ECO:0000256" key="1">
    <source>
        <dbReference type="ARBA" id="ARBA00001946"/>
    </source>
</evidence>
<feature type="transmembrane region" description="Helical" evidence="13">
    <location>
        <begin position="288"/>
        <end position="307"/>
    </location>
</feature>
<dbReference type="PANTHER" id="PTHR44757">
    <property type="entry name" value="DIGUANYLATE CYCLASE DGCP"/>
    <property type="match status" value="1"/>
</dbReference>
<dbReference type="Pfam" id="PF00672">
    <property type="entry name" value="HAMP"/>
    <property type="match status" value="1"/>
</dbReference>
<feature type="transmembrane region" description="Helical" evidence="13">
    <location>
        <begin position="14"/>
        <end position="36"/>
    </location>
</feature>
<comment type="cofactor">
    <cofactor evidence="1">
        <name>Mg(2+)</name>
        <dbReference type="ChEBI" id="CHEBI:18420"/>
    </cofactor>
</comment>
<dbReference type="PANTHER" id="PTHR44757:SF4">
    <property type="entry name" value="DIGUANYLATE CYCLASE DGCE-RELATED"/>
    <property type="match status" value="1"/>
</dbReference>
<dbReference type="PROSITE" id="PS50887">
    <property type="entry name" value="GGDEF"/>
    <property type="match status" value="1"/>
</dbReference>
<evidence type="ECO:0000256" key="10">
    <source>
        <dbReference type="ARBA" id="ARBA00022989"/>
    </source>
</evidence>
<keyword evidence="10 13" id="KW-1133">Transmembrane helix</keyword>
<evidence type="ECO:0000256" key="2">
    <source>
        <dbReference type="ARBA" id="ARBA00004651"/>
    </source>
</evidence>
<name>A0A366GWA8_9GAMM</name>
<evidence type="ECO:0000259" key="14">
    <source>
        <dbReference type="PROSITE" id="PS50885"/>
    </source>
</evidence>
<evidence type="ECO:0000256" key="7">
    <source>
        <dbReference type="ARBA" id="ARBA00022741"/>
    </source>
</evidence>
<dbReference type="GO" id="GO:0000160">
    <property type="term" value="P:phosphorelay signal transduction system"/>
    <property type="evidence" value="ECO:0007669"/>
    <property type="project" value="UniProtKB-KW"/>
</dbReference>
<keyword evidence="3" id="KW-1003">Cell membrane</keyword>
<reference evidence="16 17" key="1">
    <citation type="submission" date="2018-06" db="EMBL/GenBank/DDBJ databases">
        <title>Freshwater and sediment microbial communities from various areas in North America, analyzing microbe dynamics in response to fracking.</title>
        <authorList>
            <person name="Lamendella R."/>
        </authorList>
    </citation>
    <scope>NUCLEOTIDE SEQUENCE [LARGE SCALE GENOMIC DNA]</scope>
    <source>
        <strain evidence="16 17">114J</strain>
    </source>
</reference>
<comment type="caution">
    <text evidence="16">The sequence shown here is derived from an EMBL/GenBank/DDBJ whole genome shotgun (WGS) entry which is preliminary data.</text>
</comment>
<dbReference type="InterPro" id="IPR000160">
    <property type="entry name" value="GGDEF_dom"/>
</dbReference>
<dbReference type="SUPFAM" id="SSF103190">
    <property type="entry name" value="Sensory domain-like"/>
    <property type="match status" value="1"/>
</dbReference>
<dbReference type="InterPro" id="IPR000014">
    <property type="entry name" value="PAS"/>
</dbReference>
<dbReference type="PROSITE" id="PS50885">
    <property type="entry name" value="HAMP"/>
    <property type="match status" value="1"/>
</dbReference>
<dbReference type="InterPro" id="IPR003660">
    <property type="entry name" value="HAMP_dom"/>
</dbReference>
<dbReference type="Gene3D" id="3.30.70.270">
    <property type="match status" value="1"/>
</dbReference>
<dbReference type="Proteomes" id="UP000252995">
    <property type="component" value="Unassembled WGS sequence"/>
</dbReference>
<dbReference type="InterPro" id="IPR035965">
    <property type="entry name" value="PAS-like_dom_sf"/>
</dbReference>
<dbReference type="InterPro" id="IPR052155">
    <property type="entry name" value="Biofilm_reg_signaling"/>
</dbReference>
<dbReference type="RefSeq" id="WP_309472648.1">
    <property type="nucleotide sequence ID" value="NZ_QNRO01000004.1"/>
</dbReference>
<dbReference type="InterPro" id="IPR029151">
    <property type="entry name" value="Sensor-like_sf"/>
</dbReference>
<dbReference type="CDD" id="cd12914">
    <property type="entry name" value="PDC1_DGC_like"/>
    <property type="match status" value="1"/>
</dbReference>
<evidence type="ECO:0000256" key="11">
    <source>
        <dbReference type="ARBA" id="ARBA00023012"/>
    </source>
</evidence>
<evidence type="ECO:0000256" key="9">
    <source>
        <dbReference type="ARBA" id="ARBA00022840"/>
    </source>
</evidence>
<keyword evidence="9" id="KW-0067">ATP-binding</keyword>
<dbReference type="SUPFAM" id="SSF55785">
    <property type="entry name" value="PYP-like sensor domain (PAS domain)"/>
    <property type="match status" value="1"/>
</dbReference>
<keyword evidence="7" id="KW-0547">Nucleotide-binding</keyword>
<proteinExistence type="predicted"/>
<dbReference type="Pfam" id="PF00990">
    <property type="entry name" value="GGDEF"/>
    <property type="match status" value="1"/>
</dbReference>
<keyword evidence="6 13" id="KW-0812">Transmembrane</keyword>
<dbReference type="Gene3D" id="6.10.340.10">
    <property type="match status" value="1"/>
</dbReference>
<evidence type="ECO:0000313" key="16">
    <source>
        <dbReference type="EMBL" id="RBP32381.1"/>
    </source>
</evidence>
<feature type="domain" description="GGDEF" evidence="15">
    <location>
        <begin position="512"/>
        <end position="645"/>
    </location>
</feature>
<organism evidence="16 17">
    <name type="scientific">Marinobacter pelagius</name>
    <dbReference type="NCBI Taxonomy" id="379482"/>
    <lineage>
        <taxon>Bacteria</taxon>
        <taxon>Pseudomonadati</taxon>
        <taxon>Pseudomonadota</taxon>
        <taxon>Gammaproteobacteria</taxon>
        <taxon>Pseudomonadales</taxon>
        <taxon>Marinobacteraceae</taxon>
        <taxon>Marinobacter</taxon>
    </lineage>
</organism>
<sequence length="654" mass="72116">MLIQRWFGSLVNRAVALVTIVVLVTALIVTGAGSLLSRTELEQQARDQVATIAELVSLELDDRLGRRLEILSEVAVSLTMSETALRRRARVIVQQQVALQHEFDGLYLIDTEGQVLAEYPEAYEQTGLNVSHRDYFTRVASQLTPVISEPFVSNVRNHPAVMIAVPVFNHDGRFVGALGGAILLEGDDFMEDFSDLTVGETGYLNLVSHRGTIISHGATGEVMVPVGREIPVMTEALAGFEGTVQTQNSLGQDSIMSVQQMAQVPWFVVAVWPTQEAYAPITRASDNFVWILFAVILIVVPLALWLFRRLMAPLQTLAIQIQERYQGTRTIPVEVAGGREIRRVAEVFNTVTETLHQEQQRAESILGVLQEGVLMLDADGMIRFANGAACRFIGVDDNCLGQNFFDMVTIKAAGQPWHRTDFLKGADIDSLYATLRNHRAVEFDIDLTLLHIRQGLHNEQLVFVLRDDTERRREEQRLSWEATHDSLTQVLNRRAFTATLVKLLGEAARQDTPSVLMLIDLDHFKPVNDQGGHLLGDDLLRRLADLLKDSVRHSDTVARLGGDEFGVILPSCGLGPAEILAEKIRAGVEALRIEQDGRSFGVTASIGLTELTIRDSGPREVVARADEGCYVAKSRGRNAVVVVPVPPDSGDSGD</sequence>
<evidence type="ECO:0000256" key="5">
    <source>
        <dbReference type="ARBA" id="ARBA00022679"/>
    </source>
</evidence>
<dbReference type="InterPro" id="IPR033479">
    <property type="entry name" value="dCache_1"/>
</dbReference>
<dbReference type="SMART" id="SM00267">
    <property type="entry name" value="GGDEF"/>
    <property type="match status" value="1"/>
</dbReference>
<keyword evidence="5" id="KW-0808">Transferase</keyword>
<dbReference type="AlphaFoldDB" id="A0A366GWA8"/>
<dbReference type="SUPFAM" id="SSF55073">
    <property type="entry name" value="Nucleotide cyclase"/>
    <property type="match status" value="1"/>
</dbReference>
<gene>
    <name evidence="16" type="ORF">DET50_104150</name>
</gene>
<dbReference type="Pfam" id="PF13188">
    <property type="entry name" value="PAS_8"/>
    <property type="match status" value="1"/>
</dbReference>
<dbReference type="NCBIfam" id="TIGR00254">
    <property type="entry name" value="GGDEF"/>
    <property type="match status" value="1"/>
</dbReference>
<evidence type="ECO:0000256" key="8">
    <source>
        <dbReference type="ARBA" id="ARBA00022777"/>
    </source>
</evidence>
<evidence type="ECO:0000259" key="15">
    <source>
        <dbReference type="PROSITE" id="PS50887"/>
    </source>
</evidence>
<comment type="subcellular location">
    <subcellularLocation>
        <location evidence="2">Cell membrane</location>
        <topology evidence="2">Multi-pass membrane protein</topology>
    </subcellularLocation>
</comment>
<protein>
    <submittedName>
        <fullName evidence="16">Diguanylate cyclase (GGDEF)-like protein</fullName>
    </submittedName>
</protein>
<evidence type="ECO:0000256" key="6">
    <source>
        <dbReference type="ARBA" id="ARBA00022692"/>
    </source>
</evidence>
<dbReference type="STRING" id="379482.SAMN04487961_0752"/>
<keyword evidence="4" id="KW-0597">Phosphoprotein</keyword>
<feature type="domain" description="HAMP" evidence="14">
    <location>
        <begin position="308"/>
        <end position="360"/>
    </location>
</feature>
<dbReference type="EMBL" id="QNRO01000004">
    <property type="protein sequence ID" value="RBP32381.1"/>
    <property type="molecule type" value="Genomic_DNA"/>
</dbReference>
<evidence type="ECO:0000313" key="17">
    <source>
        <dbReference type="Proteomes" id="UP000252995"/>
    </source>
</evidence>